<dbReference type="InterPro" id="IPR042080">
    <property type="entry name" value="RNA_2'-PTrans_N"/>
</dbReference>
<evidence type="ECO:0000313" key="2">
    <source>
        <dbReference type="EMBL" id="AEH23125.1"/>
    </source>
</evidence>
<sequence length="251" mass="30067">MINNLLFKFLNYILAHHPEEFGLIPDNNGFFKIKEIFQVLIFTKKFKKVKLKILKQFFSYYYRDFFEISQNFNLVKPKLLYYSPPQKIENLQIKKFTTLWTFVKPKLWIKISIEGLWEPIYSLIPLFTDKELAENWAKVKGCILLEAFPKFFPSDINVFVFGEKIFLVDKINYEALKGPPIDQKFLRKYGPKQELPSRPSLIIPFKAQISKIESEKEESKLPFRKITQGKKKEKPWKKYQKEKAKKKFFLD</sequence>
<protein>
    <submittedName>
        <fullName evidence="2">Uncharacterized protein</fullName>
    </submittedName>
</protein>
<dbReference type="AlphaFoldDB" id="F8C5Y4"/>
<dbReference type="eggNOG" id="COG1859">
    <property type="taxonomic scope" value="Bacteria"/>
</dbReference>
<gene>
    <name evidence="2" type="ordered locus">TOPB45_1031</name>
</gene>
<dbReference type="KEGG" id="top:TOPB45_1031"/>
<feature type="region of interest" description="Disordered" evidence="1">
    <location>
        <begin position="213"/>
        <end position="251"/>
    </location>
</feature>
<dbReference type="Gene3D" id="1.10.10.970">
    <property type="entry name" value="RNA 2'-phosphotransferase, Tpt1/KptA family, N-terminal domain"/>
    <property type="match status" value="1"/>
</dbReference>
<feature type="compositionally biased region" description="Basic residues" evidence="1">
    <location>
        <begin position="227"/>
        <end position="251"/>
    </location>
</feature>
<dbReference type="HOGENOM" id="CLU_1106698_0_0_0"/>
<dbReference type="SUPFAM" id="SSF56399">
    <property type="entry name" value="ADP-ribosylation"/>
    <property type="match status" value="1"/>
</dbReference>
<dbReference type="Proteomes" id="UP000006583">
    <property type="component" value="Chromosome"/>
</dbReference>
<dbReference type="PATRIC" id="fig|795359.3.peg.1041"/>
<reference evidence="2 3" key="1">
    <citation type="journal article" date="2013" name="Genome Announc.">
        <title>Complete genome sequence of the hyperthermophilic sulfate-reducing bacterium Thermodesulfobacterium geofontis OPF15T.</title>
        <authorList>
            <person name="Elkins J.G."/>
            <person name="Hamilton-Brehm S.D."/>
            <person name="Lucas S."/>
            <person name="Han J."/>
            <person name="Lapidus A."/>
            <person name="Cheng J.F."/>
            <person name="Goodwin L.A."/>
            <person name="Pitluck S."/>
            <person name="Peters L."/>
            <person name="Mikhailova N."/>
            <person name="Davenport K.W."/>
            <person name="Detter J.C."/>
            <person name="Han C.S."/>
            <person name="Tapia R."/>
            <person name="Land M.L."/>
            <person name="Hauser L."/>
            <person name="Kyrpides N.C."/>
            <person name="Ivanova N.N."/>
            <person name="Pagani I."/>
            <person name="Bruce D."/>
            <person name="Woyke T."/>
            <person name="Cottingham R.W."/>
        </authorList>
    </citation>
    <scope>NUCLEOTIDE SEQUENCE [LARGE SCALE GENOMIC DNA]</scope>
    <source>
        <strain evidence="2 3">OPF15</strain>
    </source>
</reference>
<name>F8C5Y4_THEGP</name>
<evidence type="ECO:0000313" key="3">
    <source>
        <dbReference type="Proteomes" id="UP000006583"/>
    </source>
</evidence>
<proteinExistence type="predicted"/>
<organism evidence="2 3">
    <name type="scientific">Thermodesulfobacterium geofontis (strain OPF15)</name>
    <dbReference type="NCBI Taxonomy" id="795359"/>
    <lineage>
        <taxon>Bacteria</taxon>
        <taxon>Pseudomonadati</taxon>
        <taxon>Thermodesulfobacteriota</taxon>
        <taxon>Thermodesulfobacteria</taxon>
        <taxon>Thermodesulfobacteriales</taxon>
        <taxon>Thermodesulfobacteriaceae</taxon>
        <taxon>Thermodesulfobacterium</taxon>
    </lineage>
</organism>
<accession>F8C5Y4</accession>
<evidence type="ECO:0000256" key="1">
    <source>
        <dbReference type="SAM" id="MobiDB-lite"/>
    </source>
</evidence>
<dbReference type="EMBL" id="CP002829">
    <property type="protein sequence ID" value="AEH23125.1"/>
    <property type="molecule type" value="Genomic_DNA"/>
</dbReference>
<keyword evidence="3" id="KW-1185">Reference proteome</keyword>